<dbReference type="PROSITE" id="PS00464">
    <property type="entry name" value="RIBOSOMAL_L22"/>
    <property type="match status" value="1"/>
</dbReference>
<evidence type="ECO:0000256" key="5">
    <source>
        <dbReference type="ARBA" id="ARBA00023274"/>
    </source>
</evidence>
<evidence type="ECO:0000256" key="8">
    <source>
        <dbReference type="RuleBase" id="RU004005"/>
    </source>
</evidence>
<evidence type="ECO:0000256" key="4">
    <source>
        <dbReference type="ARBA" id="ARBA00022980"/>
    </source>
</evidence>
<sequence length="165" mass="19049">MQVIAKLKNLRIAPRKVRLAANLIRGKSLNHAQVLLNFSFKKTVMPMKKLLDQGLANAENNFQMDRDSLYISEIFVDEGQKIKRSRARAKGRAAEIQKKRSHITLILEGKKKEISQTGVVESKSKEAKLKEKVKNKSKLPKFEERKFAKSKKKIGLKREYKRKAF</sequence>
<evidence type="ECO:0000256" key="3">
    <source>
        <dbReference type="ARBA" id="ARBA00022884"/>
    </source>
</evidence>
<dbReference type="GO" id="GO:0019843">
    <property type="term" value="F:rRNA binding"/>
    <property type="evidence" value="ECO:0007669"/>
    <property type="project" value="UniProtKB-UniRule"/>
</dbReference>
<keyword evidence="5 7" id="KW-0687">Ribonucleoprotein</keyword>
<dbReference type="GO" id="GO:0003735">
    <property type="term" value="F:structural constituent of ribosome"/>
    <property type="evidence" value="ECO:0007669"/>
    <property type="project" value="InterPro"/>
</dbReference>
<keyword evidence="3 7" id="KW-0694">RNA-binding</keyword>
<proteinExistence type="inferred from homology"/>
<comment type="similarity">
    <text evidence="1 7 8">Belongs to the universal ribosomal protein uL22 family.</text>
</comment>
<evidence type="ECO:0000256" key="7">
    <source>
        <dbReference type="HAMAP-Rule" id="MF_01331"/>
    </source>
</evidence>
<reference evidence="12" key="1">
    <citation type="submission" date="2017-09" db="EMBL/GenBank/DDBJ databases">
        <title>Depth-based differentiation of microbial function through sediment-hosted aquifers and enrichment of novel symbionts in the deep terrestrial subsurface.</title>
        <authorList>
            <person name="Probst A.J."/>
            <person name="Ladd B."/>
            <person name="Jarett J.K."/>
            <person name="Geller-Mcgrath D.E."/>
            <person name="Sieber C.M.K."/>
            <person name="Emerson J.B."/>
            <person name="Anantharaman K."/>
            <person name="Thomas B.C."/>
            <person name="Malmstrom R."/>
            <person name="Stieglmeier M."/>
            <person name="Klingl A."/>
            <person name="Woyke T."/>
            <person name="Ryan C.M."/>
            <person name="Banfield J.F."/>
        </authorList>
    </citation>
    <scope>NUCLEOTIDE SEQUENCE [LARGE SCALE GENOMIC DNA]</scope>
</reference>
<name>A0A2M7RN56_9BACT</name>
<keyword evidence="4 7" id="KW-0689">Ribosomal protein</keyword>
<dbReference type="CDD" id="cd00336">
    <property type="entry name" value="Ribosomal_L22"/>
    <property type="match status" value="1"/>
</dbReference>
<dbReference type="InterPro" id="IPR005727">
    <property type="entry name" value="Ribosomal_uL22_bac/chlpt-type"/>
</dbReference>
<dbReference type="Gene3D" id="3.90.470.10">
    <property type="entry name" value="Ribosomal protein L22/L17"/>
    <property type="match status" value="1"/>
</dbReference>
<comment type="function">
    <text evidence="7 10">This protein binds specifically to 23S rRNA; its binding is stimulated by other ribosomal proteins, e.g., L4, L17, and L20. It is important during the early stages of 50S assembly. It makes multiple contacts with different domains of the 23S rRNA in the assembled 50S subunit and ribosome.</text>
</comment>
<dbReference type="InterPro" id="IPR047867">
    <property type="entry name" value="Ribosomal_uL22_bac/org-type"/>
</dbReference>
<keyword evidence="2 7" id="KW-0699">rRNA-binding</keyword>
<protein>
    <recommendedName>
        <fullName evidence="6 7">Large ribosomal subunit protein uL22</fullName>
    </recommendedName>
</protein>
<evidence type="ECO:0000313" key="12">
    <source>
        <dbReference type="Proteomes" id="UP000229371"/>
    </source>
</evidence>
<comment type="caution">
    <text evidence="11">The sequence shown here is derived from an EMBL/GenBank/DDBJ whole genome shotgun (WGS) entry which is preliminary data.</text>
</comment>
<evidence type="ECO:0000256" key="2">
    <source>
        <dbReference type="ARBA" id="ARBA00022730"/>
    </source>
</evidence>
<evidence type="ECO:0000256" key="6">
    <source>
        <dbReference type="ARBA" id="ARBA00035207"/>
    </source>
</evidence>
<dbReference type="PANTHER" id="PTHR13501">
    <property type="entry name" value="CHLOROPLAST 50S RIBOSOMAL PROTEIN L22-RELATED"/>
    <property type="match status" value="1"/>
</dbReference>
<dbReference type="InterPro" id="IPR036394">
    <property type="entry name" value="Ribosomal_uL22_sf"/>
</dbReference>
<dbReference type="HAMAP" id="MF_01331_B">
    <property type="entry name" value="Ribosomal_uL22_B"/>
    <property type="match status" value="1"/>
</dbReference>
<dbReference type="Proteomes" id="UP000229371">
    <property type="component" value="Unassembled WGS sequence"/>
</dbReference>
<dbReference type="InterPro" id="IPR018260">
    <property type="entry name" value="Ribosomal_uL22_CS"/>
</dbReference>
<dbReference type="PANTHER" id="PTHR13501:SF8">
    <property type="entry name" value="LARGE RIBOSOMAL SUBUNIT PROTEIN UL22M"/>
    <property type="match status" value="1"/>
</dbReference>
<dbReference type="NCBIfam" id="TIGR01044">
    <property type="entry name" value="rplV_bact"/>
    <property type="match status" value="1"/>
</dbReference>
<dbReference type="EMBL" id="PFMI01000031">
    <property type="protein sequence ID" value="PIZ00909.1"/>
    <property type="molecule type" value="Genomic_DNA"/>
</dbReference>
<dbReference type="SUPFAM" id="SSF54843">
    <property type="entry name" value="Ribosomal protein L22"/>
    <property type="match status" value="1"/>
</dbReference>
<accession>A0A2M7RN56</accession>
<dbReference type="GO" id="GO:0006412">
    <property type="term" value="P:translation"/>
    <property type="evidence" value="ECO:0007669"/>
    <property type="project" value="UniProtKB-UniRule"/>
</dbReference>
<comment type="subunit">
    <text evidence="7 9">Part of the 50S ribosomal subunit.</text>
</comment>
<dbReference type="GO" id="GO:0022625">
    <property type="term" value="C:cytosolic large ribosomal subunit"/>
    <property type="evidence" value="ECO:0007669"/>
    <property type="project" value="TreeGrafter"/>
</dbReference>
<dbReference type="InterPro" id="IPR001063">
    <property type="entry name" value="Ribosomal_uL22"/>
</dbReference>
<organism evidence="11 12">
    <name type="scientific">bacterium (Candidatus Gribaldobacteria) CG_4_10_14_0_8_um_filter_33_9</name>
    <dbReference type="NCBI Taxonomy" id="2014266"/>
    <lineage>
        <taxon>Bacteria</taxon>
        <taxon>Candidatus Gribaldobacteria</taxon>
    </lineage>
</organism>
<dbReference type="AlphaFoldDB" id="A0A2M7RN56"/>
<evidence type="ECO:0000256" key="10">
    <source>
        <dbReference type="RuleBase" id="RU004008"/>
    </source>
</evidence>
<evidence type="ECO:0000256" key="9">
    <source>
        <dbReference type="RuleBase" id="RU004006"/>
    </source>
</evidence>
<evidence type="ECO:0000313" key="11">
    <source>
        <dbReference type="EMBL" id="PIZ00909.1"/>
    </source>
</evidence>
<gene>
    <name evidence="7" type="primary">rplV</name>
    <name evidence="11" type="ORF">COY61_01175</name>
</gene>
<dbReference type="Pfam" id="PF00237">
    <property type="entry name" value="Ribosomal_L22"/>
    <property type="match status" value="1"/>
</dbReference>
<comment type="function">
    <text evidence="7">The globular domain of the protein is located near the polypeptide exit tunnel on the outside of the subunit, while an extended beta-hairpin is found that lines the wall of the exit tunnel in the center of the 70S ribosome.</text>
</comment>
<evidence type="ECO:0000256" key="1">
    <source>
        <dbReference type="ARBA" id="ARBA00009451"/>
    </source>
</evidence>